<accession>A0A7S8E862</accession>
<organism evidence="4 5">
    <name type="scientific">Phototrophicus methaneseepsis</name>
    <dbReference type="NCBI Taxonomy" id="2710758"/>
    <lineage>
        <taxon>Bacteria</taxon>
        <taxon>Bacillati</taxon>
        <taxon>Chloroflexota</taxon>
        <taxon>Candidatus Thermofontia</taxon>
        <taxon>Phototrophicales</taxon>
        <taxon>Phototrophicaceae</taxon>
        <taxon>Phototrophicus</taxon>
    </lineage>
</organism>
<dbReference type="PROSITE" id="PS00819">
    <property type="entry name" value="DPS_2"/>
    <property type="match status" value="1"/>
</dbReference>
<name>A0A7S8E862_9CHLR</name>
<dbReference type="InterPro" id="IPR009078">
    <property type="entry name" value="Ferritin-like_SF"/>
</dbReference>
<dbReference type="Proteomes" id="UP000594468">
    <property type="component" value="Chromosome"/>
</dbReference>
<feature type="domain" description="Ferritin/DPS" evidence="3">
    <location>
        <begin position="27"/>
        <end position="167"/>
    </location>
</feature>
<keyword evidence="5" id="KW-1185">Reference proteome</keyword>
<evidence type="ECO:0000313" key="4">
    <source>
        <dbReference type="EMBL" id="QPC82165.1"/>
    </source>
</evidence>
<dbReference type="PANTHER" id="PTHR42932">
    <property type="entry name" value="GENERAL STRESS PROTEIN 20U"/>
    <property type="match status" value="1"/>
</dbReference>
<evidence type="ECO:0000313" key="5">
    <source>
        <dbReference type="Proteomes" id="UP000594468"/>
    </source>
</evidence>
<dbReference type="CDD" id="cd01043">
    <property type="entry name" value="DPS"/>
    <property type="match status" value="1"/>
</dbReference>
<dbReference type="PANTHER" id="PTHR42932:SF3">
    <property type="entry name" value="DNA PROTECTION DURING STARVATION PROTEIN"/>
    <property type="match status" value="1"/>
</dbReference>
<dbReference type="PROSITE" id="PS00818">
    <property type="entry name" value="DPS_1"/>
    <property type="match status" value="1"/>
</dbReference>
<proteinExistence type="inferred from homology"/>
<dbReference type="KEGG" id="pmet:G4Y79_21155"/>
<dbReference type="PRINTS" id="PR01346">
    <property type="entry name" value="HELNAPAPROT"/>
</dbReference>
<protein>
    <submittedName>
        <fullName evidence="4">DNA starvation/stationary phase protection protein Dps</fullName>
    </submittedName>
</protein>
<dbReference type="EMBL" id="CP062983">
    <property type="protein sequence ID" value="QPC82165.1"/>
    <property type="molecule type" value="Genomic_DNA"/>
</dbReference>
<sequence length="167" mass="18693">MATATKSKMKLHSTSIDIPQDVREQMIALLNQQLADTFDLYSQVKQAHWNVKGMDFMQLHEYFDELAEVIQEYVDEVAERATALGGIAMGTARMAASNSSLEEMNADLKTGEQFVRALVGRMADYAKSTREAIDTADEAGDISTSDLFTEISRAVDKHLWFLEAHIQ</sequence>
<dbReference type="GO" id="GO:0008199">
    <property type="term" value="F:ferric iron binding"/>
    <property type="evidence" value="ECO:0007669"/>
    <property type="project" value="InterPro"/>
</dbReference>
<gene>
    <name evidence="4" type="primary">dps</name>
    <name evidence="4" type="synonym">pexB</name>
    <name evidence="4" type="ORF">G4Y79_21155</name>
</gene>
<evidence type="ECO:0000256" key="2">
    <source>
        <dbReference type="RuleBase" id="RU003875"/>
    </source>
</evidence>
<dbReference type="Pfam" id="PF00210">
    <property type="entry name" value="Ferritin"/>
    <property type="match status" value="1"/>
</dbReference>
<dbReference type="GO" id="GO:0016722">
    <property type="term" value="F:oxidoreductase activity, acting on metal ions"/>
    <property type="evidence" value="ECO:0007669"/>
    <property type="project" value="InterPro"/>
</dbReference>
<dbReference type="InterPro" id="IPR012347">
    <property type="entry name" value="Ferritin-like"/>
</dbReference>
<comment type="similarity">
    <text evidence="1 2">Belongs to the Dps family.</text>
</comment>
<reference evidence="4 5" key="1">
    <citation type="submission" date="2020-02" db="EMBL/GenBank/DDBJ databases">
        <authorList>
            <person name="Zheng R.K."/>
            <person name="Sun C.M."/>
        </authorList>
    </citation>
    <scope>NUCLEOTIDE SEQUENCE [LARGE SCALE GENOMIC DNA]</scope>
    <source>
        <strain evidence="5">rifampicinis</strain>
    </source>
</reference>
<dbReference type="RefSeq" id="WP_195170234.1">
    <property type="nucleotide sequence ID" value="NZ_CP062983.1"/>
</dbReference>
<evidence type="ECO:0000256" key="1">
    <source>
        <dbReference type="ARBA" id="ARBA00009497"/>
    </source>
</evidence>
<dbReference type="PIRSF" id="PIRSF005900">
    <property type="entry name" value="Dps"/>
    <property type="match status" value="1"/>
</dbReference>
<dbReference type="NCBIfam" id="NF006975">
    <property type="entry name" value="PRK09448.1"/>
    <property type="match status" value="1"/>
</dbReference>
<dbReference type="AlphaFoldDB" id="A0A7S8E862"/>
<evidence type="ECO:0000259" key="3">
    <source>
        <dbReference type="Pfam" id="PF00210"/>
    </source>
</evidence>
<dbReference type="SUPFAM" id="SSF47240">
    <property type="entry name" value="Ferritin-like"/>
    <property type="match status" value="1"/>
</dbReference>
<dbReference type="Gene3D" id="1.20.1260.10">
    <property type="match status" value="1"/>
</dbReference>
<dbReference type="InterPro" id="IPR002177">
    <property type="entry name" value="DPS_DNA-bd"/>
</dbReference>
<dbReference type="InterPro" id="IPR023188">
    <property type="entry name" value="DPS_DNA-bd_CS"/>
</dbReference>
<dbReference type="InterPro" id="IPR008331">
    <property type="entry name" value="Ferritin_DPS_dom"/>
</dbReference>